<evidence type="ECO:0000313" key="3">
    <source>
        <dbReference type="Proteomes" id="UP001595377"/>
    </source>
</evidence>
<dbReference type="InterPro" id="IPR016176">
    <property type="entry name" value="Cbl-dep_enz_cat"/>
</dbReference>
<accession>A0ABV7DHD2</accession>
<dbReference type="InterPro" id="IPR003206">
    <property type="entry name" value="Diol/glycerol_deHydtase_lsu"/>
</dbReference>
<dbReference type="InterPro" id="IPR036999">
    <property type="entry name" value="Diol/glycerol_deHase_lsu_sf"/>
</dbReference>
<dbReference type="SUPFAM" id="SSF52968">
    <property type="entry name" value="B12-dependent dehydatase associated subunit"/>
    <property type="match status" value="1"/>
</dbReference>
<dbReference type="InterPro" id="IPR010254">
    <property type="entry name" value="B12-dep_deHydtase_bsu"/>
</dbReference>
<evidence type="ECO:0000259" key="1">
    <source>
        <dbReference type="Pfam" id="PF02286"/>
    </source>
</evidence>
<reference evidence="3" key="1">
    <citation type="journal article" date="2019" name="Int. J. Syst. Evol. Microbiol.">
        <title>The Global Catalogue of Microorganisms (GCM) 10K type strain sequencing project: providing services to taxonomists for standard genome sequencing and annotation.</title>
        <authorList>
            <consortium name="The Broad Institute Genomics Platform"/>
            <consortium name="The Broad Institute Genome Sequencing Center for Infectious Disease"/>
            <person name="Wu L."/>
            <person name="Ma J."/>
        </authorList>
    </citation>
    <scope>NUCLEOTIDE SEQUENCE [LARGE SCALE GENOMIC DNA]</scope>
    <source>
        <strain evidence="3">KCTC 52677</strain>
    </source>
</reference>
<dbReference type="Proteomes" id="UP001595377">
    <property type="component" value="Unassembled WGS sequence"/>
</dbReference>
<comment type="caution">
    <text evidence="2">The sequence shown here is derived from an EMBL/GenBank/DDBJ whole genome shotgun (WGS) entry which is preliminary data.</text>
</comment>
<organism evidence="2 3">
    <name type="scientific">Shinella pollutisoli</name>
    <dbReference type="NCBI Taxonomy" id="2250594"/>
    <lineage>
        <taxon>Bacteria</taxon>
        <taxon>Pseudomonadati</taxon>
        <taxon>Pseudomonadota</taxon>
        <taxon>Alphaproteobacteria</taxon>
        <taxon>Hyphomicrobiales</taxon>
        <taxon>Rhizobiaceae</taxon>
        <taxon>Shinella</taxon>
    </lineage>
</organism>
<sequence>MESQTPNRWKRFDLWDERPLRLDRFAKEDPEHGFSAVRSPADPKPSLRIEGGSVTELDGVAAADFDLIDEFIARYHIDVSVAEEAMATDSLEFARRLVDINVPRADVIRLARGMTPAKLVDVLQYLNTAELIFAQTKLRARKEPGNQAHVTNAKDDPLQLAADAATAVALGFDEIETTMRVASNGWSNALACAVGASVGRGGVLFQCSIEEAEELAIGMAGFTSYAETVSVYGTEGSFIDGDDTPWSKAFLTTAYASRGIKARCTSGGGSELLMGYHDAKSILYLEARCLCLQRGMGIQGTQNGGIDGAPITYSVPGGGREIFAENVLAALLDLECASGNDTRASSSEIRVGAKIMPALVAGTDFICSGFGSILAYDNAFAASLFNGEEIEDYLSLQRDYVAEGGLTPLTEDTALDVRERAVEAVSAVLDELGLATPTERQKKSVIFAAGSAETETLSGSEVVDISARIRSRVTAVDVVRALHKRGFVHEAQNLLMMLRLRVSGDYLQTAAIVRDGRVMSAVNTPNDYAGPGTGHRIDEERWQAIAAMRGSVGRADMIGRRGPRPHAGHSPFALTSAGTAAPGADPTEVVIGISPAWGISIHETTAGHPLADVLEAIVRGVAEAGGTSRIVRIRHTADTSFLGLTAARLSGSGYGIGIQAKGTAVIHQKDRLPHMNVELFSTAPLTTIDHYRRLGANAAMLAAGKSPEPVLVEYTGEAIHAKHHVKTALLFALETAAIEPSELPQEMRWEGMR</sequence>
<dbReference type="Pfam" id="PF02288">
    <property type="entry name" value="Dehydratase_MU"/>
    <property type="match status" value="1"/>
</dbReference>
<dbReference type="Gene3D" id="3.40.50.10150">
    <property type="entry name" value="B12-dependent dehydatase associated subunit"/>
    <property type="match status" value="1"/>
</dbReference>
<dbReference type="RefSeq" id="WP_257315290.1">
    <property type="nucleotide sequence ID" value="NZ_JANFDG010000011.1"/>
</dbReference>
<name>A0ABV7DHD2_9HYPH</name>
<feature type="domain" description="Diol/glycerol dehydratase large subunit" evidence="1">
    <location>
        <begin position="8"/>
        <end position="550"/>
    </location>
</feature>
<dbReference type="Pfam" id="PF02286">
    <property type="entry name" value="Dehydratase_LU"/>
    <property type="match status" value="1"/>
</dbReference>
<proteinExistence type="predicted"/>
<evidence type="ECO:0000313" key="2">
    <source>
        <dbReference type="EMBL" id="MFC3074337.1"/>
    </source>
</evidence>
<dbReference type="Gene3D" id="3.20.20.350">
    <property type="entry name" value="Diol/glycerol dehydratase, large subunit"/>
    <property type="match status" value="1"/>
</dbReference>
<dbReference type="EMBL" id="JBHRSP010000023">
    <property type="protein sequence ID" value="MFC3074337.1"/>
    <property type="molecule type" value="Genomic_DNA"/>
</dbReference>
<dbReference type="NCBIfam" id="NF011979">
    <property type="entry name" value="PRK15444.1"/>
    <property type="match status" value="1"/>
</dbReference>
<dbReference type="InterPro" id="IPR003208">
    <property type="entry name" value="Dehydtase/Dehydtase_re"/>
</dbReference>
<gene>
    <name evidence="2" type="ORF">ACFOHH_14595</name>
</gene>
<dbReference type="SUPFAM" id="SSF51703">
    <property type="entry name" value="Cobalamin (vitamin B12)-dependent enzymes"/>
    <property type="match status" value="1"/>
</dbReference>
<protein>
    <submittedName>
        <fullName evidence="2">Propanediol/glycerol family dehydratase large subunit</fullName>
    </submittedName>
</protein>
<keyword evidence="3" id="KW-1185">Reference proteome</keyword>